<keyword evidence="3" id="KW-1185">Reference proteome</keyword>
<dbReference type="EMBL" id="STFF01000003">
    <property type="protein sequence ID" value="THU39205.1"/>
    <property type="molecule type" value="Genomic_DNA"/>
</dbReference>
<evidence type="ECO:0000256" key="1">
    <source>
        <dbReference type="SAM" id="SignalP"/>
    </source>
</evidence>
<keyword evidence="1" id="KW-0732">Signal</keyword>
<organism evidence="2 3">
    <name type="scientific">Niastella caeni</name>
    <dbReference type="NCBI Taxonomy" id="2569763"/>
    <lineage>
        <taxon>Bacteria</taxon>
        <taxon>Pseudomonadati</taxon>
        <taxon>Bacteroidota</taxon>
        <taxon>Chitinophagia</taxon>
        <taxon>Chitinophagales</taxon>
        <taxon>Chitinophagaceae</taxon>
        <taxon>Niastella</taxon>
    </lineage>
</organism>
<dbReference type="AlphaFoldDB" id="A0A4S8HUX5"/>
<sequence length="79" mass="8867">MKRFKVNLLALALLVGVTSAFAKAGPEDGCNVWTRAELNLQCPVGEPVCCQFLAYTWLYDSNEDFQQGEFYPGEYTPLQ</sequence>
<feature type="signal peptide" evidence="1">
    <location>
        <begin position="1"/>
        <end position="22"/>
    </location>
</feature>
<feature type="chain" id="PRO_5020413308" evidence="1">
    <location>
        <begin position="23"/>
        <end position="79"/>
    </location>
</feature>
<evidence type="ECO:0000313" key="3">
    <source>
        <dbReference type="Proteomes" id="UP000306918"/>
    </source>
</evidence>
<name>A0A4S8HUX5_9BACT</name>
<dbReference type="Proteomes" id="UP000306918">
    <property type="component" value="Unassembled WGS sequence"/>
</dbReference>
<reference evidence="2 3" key="1">
    <citation type="submission" date="2019-04" db="EMBL/GenBank/DDBJ databases">
        <title>Niastella caeni sp. nov., isolated from activated sludge.</title>
        <authorList>
            <person name="Sheng M."/>
        </authorList>
    </citation>
    <scope>NUCLEOTIDE SEQUENCE [LARGE SCALE GENOMIC DNA]</scope>
    <source>
        <strain evidence="2 3">HX-2-15</strain>
    </source>
</reference>
<evidence type="ECO:0000313" key="2">
    <source>
        <dbReference type="EMBL" id="THU39205.1"/>
    </source>
</evidence>
<comment type="caution">
    <text evidence="2">The sequence shown here is derived from an EMBL/GenBank/DDBJ whole genome shotgun (WGS) entry which is preliminary data.</text>
</comment>
<dbReference type="RefSeq" id="WP_136577337.1">
    <property type="nucleotide sequence ID" value="NZ_STFF01000003.1"/>
</dbReference>
<proteinExistence type="predicted"/>
<accession>A0A4S8HUX5</accession>
<gene>
    <name evidence="2" type="ORF">FAM09_11870</name>
</gene>
<protein>
    <submittedName>
        <fullName evidence="2">Uncharacterized protein</fullName>
    </submittedName>
</protein>